<dbReference type="PROSITE" id="PS51318">
    <property type="entry name" value="TAT"/>
    <property type="match status" value="1"/>
</dbReference>
<proteinExistence type="predicted"/>
<protein>
    <recommendedName>
        <fullName evidence="2">VCBS repeat-containing protein</fullName>
    </recommendedName>
</protein>
<dbReference type="KEGG" id="stcm:SCMC78_32300"/>
<reference evidence="1" key="1">
    <citation type="submission" date="2024-07" db="EMBL/GenBank/DDBJ databases">
        <title>Complete genome sequences of cellulolytic bacteria, Kitasatospora sp. CMC57 and Streptomyces sp. CMC78, isolated from Japanese agricultural soil.</title>
        <authorList>
            <person name="Hashimoto T."/>
            <person name="Ito M."/>
            <person name="Iwamoto M."/>
            <person name="Fukahori D."/>
            <person name="Shoda T."/>
            <person name="Sakoda M."/>
            <person name="Morohoshi T."/>
            <person name="Mitsuboshi M."/>
            <person name="Nishizawa T."/>
        </authorList>
    </citation>
    <scope>NUCLEOTIDE SEQUENCE</scope>
    <source>
        <strain evidence="1">CMC78</strain>
    </source>
</reference>
<dbReference type="InterPro" id="IPR006311">
    <property type="entry name" value="TAT_signal"/>
</dbReference>
<accession>A0AB33KIH0</accession>
<dbReference type="AlphaFoldDB" id="A0AB33KIH0"/>
<sequence>MSASPPRPRTARTGRRRFVVAAGAVLVLTTVGAWFLWGGGPQPGDHAPLAICAVDDTTLRADVDADGHLDLVRDPRRDGSSQVVFRRGSDRTTVDVGSARGFWQKLRGASKDDMVTKGAFGDFDGDGHVDLALFYSQAHRGDDPTHHMVAHEVHYGPLARDLRSERTGTVDVVSTTFVYGLRATDQDRDGRSELQMFQSEGDGVVGHYSGVRSGKGGKDGIVMSDERGTWYDMAGWPRYKPGWRDFGVC</sequence>
<dbReference type="InterPro" id="IPR028994">
    <property type="entry name" value="Integrin_alpha_N"/>
</dbReference>
<gene>
    <name evidence="1" type="ORF">SCMC78_32300</name>
</gene>
<dbReference type="EMBL" id="AP035884">
    <property type="protein sequence ID" value="BFP53423.1"/>
    <property type="molecule type" value="Genomic_DNA"/>
</dbReference>
<organism evidence="1">
    <name type="scientific">Streptomyces sp. CMC78</name>
    <dbReference type="NCBI Taxonomy" id="3231512"/>
    <lineage>
        <taxon>Bacteria</taxon>
        <taxon>Bacillati</taxon>
        <taxon>Actinomycetota</taxon>
        <taxon>Actinomycetes</taxon>
        <taxon>Kitasatosporales</taxon>
        <taxon>Streptomycetaceae</taxon>
        <taxon>Streptomyces</taxon>
    </lineage>
</organism>
<name>A0AB33KIH0_9ACTN</name>
<dbReference type="RefSeq" id="WP_406191252.1">
    <property type="nucleotide sequence ID" value="NZ_AP035884.1"/>
</dbReference>
<evidence type="ECO:0008006" key="2">
    <source>
        <dbReference type="Google" id="ProtNLM"/>
    </source>
</evidence>
<dbReference type="Gene3D" id="2.40.128.340">
    <property type="match status" value="1"/>
</dbReference>
<evidence type="ECO:0000313" key="1">
    <source>
        <dbReference type="EMBL" id="BFP53423.1"/>
    </source>
</evidence>
<dbReference type="SUPFAM" id="SSF69318">
    <property type="entry name" value="Integrin alpha N-terminal domain"/>
    <property type="match status" value="1"/>
</dbReference>